<keyword evidence="5" id="KW-0560">Oxidoreductase</keyword>
<protein>
    <recommendedName>
        <fullName evidence="7">FAD-binding PCMH-type domain-containing protein</fullName>
    </recommendedName>
</protein>
<sequence length="489" mass="52172">MAPQSIRMMALFLGLVQASSFLNLTSLYGSGLSPGAEIFYASDPSFGSEATPRWTVIDAPSFYGAIKPATESDVQHIVKVSVAHDIPFLATGAGHGASSTLARLQEGVQIDLSSFKTVQLDASNNVLQVGGAAVFSQLYDPLFEAGKELPLGNAKCVGVIGATLGGTVGIFQGLYGLGLDSLKSVRLVTATGDLLTASATQNADLFWGIRGAGANFGIVLSATFEVHDAPNGGILTSSDFLFPPSANESVWEALKTFDDDIPDELAIYTYIIFNATAQVPLIAVNAIYHGPSSEASKYMAPFIAAGPLMTDAVETPWTKWSDVALFGLAAADTSSCTPGQHSNGYGVGIKQTDVATFVSFFNSLAQFWVDHPSLSGTVVVERLPNRVVASVPDSSTAYGHRGIKTHILLENYYNDTALDAEVNDFNRAARAQFQATSGLDQLSVYVNFAHGDEGPGVWYSEQKLPGLTRLKRQWDPQQAFSWYFPVPLR</sequence>
<evidence type="ECO:0000256" key="6">
    <source>
        <dbReference type="SAM" id="SignalP"/>
    </source>
</evidence>
<dbReference type="InterPro" id="IPR016169">
    <property type="entry name" value="FAD-bd_PCMH_sub2"/>
</dbReference>
<dbReference type="Gene3D" id="3.40.462.20">
    <property type="match status" value="1"/>
</dbReference>
<dbReference type="Pfam" id="PF01565">
    <property type="entry name" value="FAD_binding_4"/>
    <property type="match status" value="1"/>
</dbReference>
<accession>A0ABR3XYX6</accession>
<dbReference type="InterPro" id="IPR050416">
    <property type="entry name" value="FAD-linked_Oxidoreductase"/>
</dbReference>
<feature type="chain" id="PRO_5045557534" description="FAD-binding PCMH-type domain-containing protein" evidence="6">
    <location>
        <begin position="19"/>
        <end position="489"/>
    </location>
</feature>
<proteinExistence type="inferred from homology"/>
<dbReference type="InterPro" id="IPR006094">
    <property type="entry name" value="Oxid_FAD_bind_N"/>
</dbReference>
<dbReference type="InterPro" id="IPR016166">
    <property type="entry name" value="FAD-bd_PCMH"/>
</dbReference>
<keyword evidence="2" id="KW-0285">Flavoprotein</keyword>
<keyword evidence="4" id="KW-0274">FAD</keyword>
<organism evidence="8 9">
    <name type="scientific">Diaporthe australafricana</name>
    <dbReference type="NCBI Taxonomy" id="127596"/>
    <lineage>
        <taxon>Eukaryota</taxon>
        <taxon>Fungi</taxon>
        <taxon>Dikarya</taxon>
        <taxon>Ascomycota</taxon>
        <taxon>Pezizomycotina</taxon>
        <taxon>Sordariomycetes</taxon>
        <taxon>Sordariomycetidae</taxon>
        <taxon>Diaporthales</taxon>
        <taxon>Diaporthaceae</taxon>
        <taxon>Diaporthe</taxon>
    </lineage>
</organism>
<gene>
    <name evidence="8" type="ORF">Daus18300_001072</name>
</gene>
<dbReference type="EMBL" id="JAWRVE010000006">
    <property type="protein sequence ID" value="KAL1881221.1"/>
    <property type="molecule type" value="Genomic_DNA"/>
</dbReference>
<name>A0ABR3XYX6_9PEZI</name>
<reference evidence="8 9" key="1">
    <citation type="journal article" date="2024" name="IMA Fungus">
        <title>IMA Genome - F19 : A genome assembly and annotation guide to empower mycologists, including annotated draft genome sequences of Ceratocystis pirilliformis, Diaporthe australafricana, Fusarium ophioides, Paecilomyces lecythidis, and Sporothrix stenoceras.</title>
        <authorList>
            <person name="Aylward J."/>
            <person name="Wilson A.M."/>
            <person name="Visagie C.M."/>
            <person name="Spraker J."/>
            <person name="Barnes I."/>
            <person name="Buitendag C."/>
            <person name="Ceriani C."/>
            <person name="Del Mar Angel L."/>
            <person name="du Plessis D."/>
            <person name="Fuchs T."/>
            <person name="Gasser K."/>
            <person name="Kramer D."/>
            <person name="Li W."/>
            <person name="Munsamy K."/>
            <person name="Piso A."/>
            <person name="Price J.L."/>
            <person name="Sonnekus B."/>
            <person name="Thomas C."/>
            <person name="van der Nest A."/>
            <person name="van Dijk A."/>
            <person name="van Heerden A."/>
            <person name="van Vuuren N."/>
            <person name="Yilmaz N."/>
            <person name="Duong T.A."/>
            <person name="van der Merwe N.A."/>
            <person name="Wingfield M.J."/>
            <person name="Wingfield B.D."/>
        </authorList>
    </citation>
    <scope>NUCLEOTIDE SEQUENCE [LARGE SCALE GENOMIC DNA]</scope>
    <source>
        <strain evidence="8 9">CMW 18300</strain>
    </source>
</reference>
<dbReference type="Proteomes" id="UP001583177">
    <property type="component" value="Unassembled WGS sequence"/>
</dbReference>
<evidence type="ECO:0000256" key="4">
    <source>
        <dbReference type="ARBA" id="ARBA00022827"/>
    </source>
</evidence>
<dbReference type="PANTHER" id="PTHR42973:SF32">
    <property type="entry name" value="FAD-LINKED OXIDOREDUCTASE AFOF"/>
    <property type="match status" value="1"/>
</dbReference>
<evidence type="ECO:0000313" key="9">
    <source>
        <dbReference type="Proteomes" id="UP001583177"/>
    </source>
</evidence>
<comment type="caution">
    <text evidence="8">The sequence shown here is derived from an EMBL/GenBank/DDBJ whole genome shotgun (WGS) entry which is preliminary data.</text>
</comment>
<evidence type="ECO:0000256" key="1">
    <source>
        <dbReference type="ARBA" id="ARBA00005466"/>
    </source>
</evidence>
<dbReference type="Gene3D" id="3.30.465.10">
    <property type="match status" value="1"/>
</dbReference>
<keyword evidence="9" id="KW-1185">Reference proteome</keyword>
<evidence type="ECO:0000256" key="2">
    <source>
        <dbReference type="ARBA" id="ARBA00022630"/>
    </source>
</evidence>
<keyword evidence="3 6" id="KW-0732">Signal</keyword>
<dbReference type="InterPro" id="IPR036318">
    <property type="entry name" value="FAD-bd_PCMH-like_sf"/>
</dbReference>
<evidence type="ECO:0000313" key="8">
    <source>
        <dbReference type="EMBL" id="KAL1881221.1"/>
    </source>
</evidence>
<evidence type="ECO:0000256" key="5">
    <source>
        <dbReference type="ARBA" id="ARBA00023002"/>
    </source>
</evidence>
<dbReference type="PANTHER" id="PTHR42973">
    <property type="entry name" value="BINDING OXIDOREDUCTASE, PUTATIVE (AFU_ORTHOLOGUE AFUA_1G17690)-RELATED"/>
    <property type="match status" value="1"/>
</dbReference>
<evidence type="ECO:0000259" key="7">
    <source>
        <dbReference type="PROSITE" id="PS51387"/>
    </source>
</evidence>
<feature type="domain" description="FAD-binding PCMH-type" evidence="7">
    <location>
        <begin position="55"/>
        <end position="229"/>
    </location>
</feature>
<dbReference type="SUPFAM" id="SSF56176">
    <property type="entry name" value="FAD-binding/transporter-associated domain-like"/>
    <property type="match status" value="1"/>
</dbReference>
<feature type="signal peptide" evidence="6">
    <location>
        <begin position="1"/>
        <end position="18"/>
    </location>
</feature>
<comment type="similarity">
    <text evidence="1">Belongs to the oxygen-dependent FAD-linked oxidoreductase family.</text>
</comment>
<dbReference type="PROSITE" id="PS51387">
    <property type="entry name" value="FAD_PCMH"/>
    <property type="match status" value="1"/>
</dbReference>
<evidence type="ECO:0000256" key="3">
    <source>
        <dbReference type="ARBA" id="ARBA00022729"/>
    </source>
</evidence>